<feature type="domain" description="Asparagine synthetase" evidence="1">
    <location>
        <begin position="215"/>
        <end position="597"/>
    </location>
</feature>
<dbReference type="InterPro" id="IPR001962">
    <property type="entry name" value="Asn_synthase"/>
</dbReference>
<dbReference type="RefSeq" id="WP_358638071.1">
    <property type="nucleotide sequence ID" value="NZ_JBFAEV010000012.1"/>
</dbReference>
<proteinExistence type="predicted"/>
<dbReference type="Proteomes" id="UP001620295">
    <property type="component" value="Unassembled WGS sequence"/>
</dbReference>
<accession>A0ABW8LGD0</accession>
<protein>
    <submittedName>
        <fullName evidence="2">Asparagine synthase-related protein</fullName>
    </submittedName>
</protein>
<dbReference type="EMBL" id="JBJDQH010000001">
    <property type="protein sequence ID" value="MFK4264039.1"/>
    <property type="molecule type" value="Genomic_DNA"/>
</dbReference>
<gene>
    <name evidence="2" type="ORF">ACI2L5_03730</name>
</gene>
<organism evidence="2 3">
    <name type="scientific">Streptomyces milbemycinicus</name>
    <dbReference type="NCBI Taxonomy" id="476552"/>
    <lineage>
        <taxon>Bacteria</taxon>
        <taxon>Bacillati</taxon>
        <taxon>Actinomycetota</taxon>
        <taxon>Actinomycetes</taxon>
        <taxon>Kitasatosporales</taxon>
        <taxon>Streptomycetaceae</taxon>
        <taxon>Streptomyces</taxon>
    </lineage>
</organism>
<evidence type="ECO:0000259" key="1">
    <source>
        <dbReference type="Pfam" id="PF00733"/>
    </source>
</evidence>
<dbReference type="SUPFAM" id="SSF52402">
    <property type="entry name" value="Adenine nucleotide alpha hydrolases-like"/>
    <property type="match status" value="1"/>
</dbReference>
<comment type="caution">
    <text evidence="2">The sequence shown here is derived from an EMBL/GenBank/DDBJ whole genome shotgun (WGS) entry which is preliminary data.</text>
</comment>
<keyword evidence="3" id="KW-1185">Reference proteome</keyword>
<sequence>MNGWWVVLPDTEAAAALAARLRHDEPGEGASSCLRHASGRPWLVGRRVDGRMLAVQAGATRLALSGRFTVSPEELRRKAARARGAQEVEQAVAGLAGSYHVLASVDGSVWARGTASAACRVFTARVDGVPVAASDADVLAELVGSAPDMEMLAARLLEPGVSWAALGGRTMWQGVHAVRPDEALIWPRDGSGGRTVRWWCPPEPVLPLGEAAQSVRAALMEAVDTCTAGGGTVSADLSGGLDSTSLCFLAARGDTALVTARWEGVDARDDDAAWAAQAARELPEATHLVVGRGETPDWFAGLGSLRLAAQEPGPWTRDVARLDDLLRRVHAHGSRLHLGGGGGDELFTPAPSHWIDTLTQHPGLVLKRARRQRLDWRVSRWAMLRALTDRRGYHRWLLEAADHLTAPHTHGPADHLGWQPVPRMPAWASPQAARSARDVLREAAEHCPEPLAPQRGLHAVLHQVREGGNTVRLLNKSLPGPDLALPCTDDAVVAAALSVRPWEAAAPGRFKPLLTTAMAGIVPEQILGRTTKGRYCADFSRALDRQRGEISTLLDGSLLAEAGLIDPDRLRRIAHPHASITDLAPLMSTVGCEIWLRSQERTPHHLTSTLTGAMP</sequence>
<reference evidence="2 3" key="1">
    <citation type="submission" date="2024-11" db="EMBL/GenBank/DDBJ databases">
        <title>The Natural Products Discovery Center: Release of the First 8490 Sequenced Strains for Exploring Actinobacteria Biosynthetic Diversity.</title>
        <authorList>
            <person name="Kalkreuter E."/>
            <person name="Kautsar S.A."/>
            <person name="Yang D."/>
            <person name="Bader C.D."/>
            <person name="Teijaro C.N."/>
            <person name="Fluegel L."/>
            <person name="Davis C.M."/>
            <person name="Simpson J.R."/>
            <person name="Lauterbach L."/>
            <person name="Steele A.D."/>
            <person name="Gui C."/>
            <person name="Meng S."/>
            <person name="Li G."/>
            <person name="Viehrig K."/>
            <person name="Ye F."/>
            <person name="Su P."/>
            <person name="Kiefer A.F."/>
            <person name="Nichols A."/>
            <person name="Cepeda A.J."/>
            <person name="Yan W."/>
            <person name="Fan B."/>
            <person name="Jiang Y."/>
            <person name="Adhikari A."/>
            <person name="Zheng C.-J."/>
            <person name="Schuster L."/>
            <person name="Cowan T.M."/>
            <person name="Smanski M.J."/>
            <person name="Chevrette M.G."/>
            <person name="De Carvalho L.P.S."/>
            <person name="Shen B."/>
        </authorList>
    </citation>
    <scope>NUCLEOTIDE SEQUENCE [LARGE SCALE GENOMIC DNA]</scope>
    <source>
        <strain evidence="2 3">NPDC020863</strain>
    </source>
</reference>
<dbReference type="InterPro" id="IPR014729">
    <property type="entry name" value="Rossmann-like_a/b/a_fold"/>
</dbReference>
<dbReference type="Pfam" id="PF00733">
    <property type="entry name" value="Asn_synthase"/>
    <property type="match status" value="1"/>
</dbReference>
<evidence type="ECO:0000313" key="2">
    <source>
        <dbReference type="EMBL" id="MFK4264039.1"/>
    </source>
</evidence>
<name>A0ABW8LGD0_9ACTN</name>
<evidence type="ECO:0000313" key="3">
    <source>
        <dbReference type="Proteomes" id="UP001620295"/>
    </source>
</evidence>
<dbReference type="Gene3D" id="3.40.50.620">
    <property type="entry name" value="HUPs"/>
    <property type="match status" value="1"/>
</dbReference>